<evidence type="ECO:0000256" key="1">
    <source>
        <dbReference type="SAM" id="MobiDB-lite"/>
    </source>
</evidence>
<evidence type="ECO:0000313" key="2">
    <source>
        <dbReference type="EMBL" id="ORZ14556.1"/>
    </source>
</evidence>
<protein>
    <submittedName>
        <fullName evidence="2">Uncharacterized protein</fullName>
    </submittedName>
</protein>
<dbReference type="EMBL" id="MCGE01000014">
    <property type="protein sequence ID" value="ORZ14556.1"/>
    <property type="molecule type" value="Genomic_DNA"/>
</dbReference>
<feature type="region of interest" description="Disordered" evidence="1">
    <location>
        <begin position="1"/>
        <end position="27"/>
    </location>
</feature>
<comment type="caution">
    <text evidence="2">The sequence shown here is derived from an EMBL/GenBank/DDBJ whole genome shotgun (WGS) entry which is preliminary data.</text>
</comment>
<feature type="region of interest" description="Disordered" evidence="1">
    <location>
        <begin position="253"/>
        <end position="276"/>
    </location>
</feature>
<name>A0A1X2IDG8_9FUNG</name>
<dbReference type="Proteomes" id="UP000193560">
    <property type="component" value="Unassembled WGS sequence"/>
</dbReference>
<reference evidence="2 3" key="1">
    <citation type="submission" date="2016-07" db="EMBL/GenBank/DDBJ databases">
        <title>Pervasive Adenine N6-methylation of Active Genes in Fungi.</title>
        <authorList>
            <consortium name="DOE Joint Genome Institute"/>
            <person name="Mondo S.J."/>
            <person name="Dannebaum R.O."/>
            <person name="Kuo R.C."/>
            <person name="Labutti K."/>
            <person name="Haridas S."/>
            <person name="Kuo A."/>
            <person name="Salamov A."/>
            <person name="Ahrendt S.R."/>
            <person name="Lipzen A."/>
            <person name="Sullivan W."/>
            <person name="Andreopoulos W.B."/>
            <person name="Clum A."/>
            <person name="Lindquist E."/>
            <person name="Daum C."/>
            <person name="Ramamoorthy G.K."/>
            <person name="Gryganskyi A."/>
            <person name="Culley D."/>
            <person name="Magnuson J.K."/>
            <person name="James T.Y."/>
            <person name="O'Malley M.A."/>
            <person name="Stajich J.E."/>
            <person name="Spatafora J.W."/>
            <person name="Visel A."/>
            <person name="Grigoriev I.V."/>
        </authorList>
    </citation>
    <scope>NUCLEOTIDE SEQUENCE [LARGE SCALE GENOMIC DNA]</scope>
    <source>
        <strain evidence="2 3">NRRL 1336</strain>
    </source>
</reference>
<feature type="compositionally biased region" description="Polar residues" evidence="1">
    <location>
        <begin position="1"/>
        <end position="25"/>
    </location>
</feature>
<feature type="region of interest" description="Disordered" evidence="1">
    <location>
        <begin position="446"/>
        <end position="490"/>
    </location>
</feature>
<proteinExistence type="predicted"/>
<accession>A0A1X2IDG8</accession>
<sequence>MMNSFSQKSENKPITTAHSIQQQNQPPCPLLVPYGAIPKYKKDKRRRKALSSQKFNHNLEHPPSVLAPYPFFQLALSSSPSFLTSLAHKWFIHPTLKKKTTKLAALAENEKHSTVSPVGFMPRTLPPTTDMAYLSSLKVSAPMDIHNHAHDHQQDASSSLSSFSSSSSSSLEDTCSFNTNDSWNDSSILAKETDYSTSSHYYNSTNSKTASTLSGLLCEHYVQSQLMIMTMMDYDASDDADVENDADGCPVTCPSLTPTSTSNTSASSTSSSTSTTDTSLLDTLIYPFSSSPCTFDNKIFDTTTTDPSATILSSTVSTASNNKDSPNETTPIDVPLSTFRMFRARDDENDNDKENIVWNESISLCNEYDDTMGNDRCFGSCDNDNHSQCDEKKNRTNGTIPTITEEMHQHQNDIVYSGKEALLENSWANWQKAWQGKQWVLSMSEQDEKKDDCLPRTSDQRIVTNPNPTPSSVPPSPPPPIALNKSREPRVNSAHLRMLVAEVNMMRADKIVGPLRPRNYLPKRNDPIPSSHCRLTPSPLSFNFVSE</sequence>
<organism evidence="2 3">
    <name type="scientific">Absidia repens</name>
    <dbReference type="NCBI Taxonomy" id="90262"/>
    <lineage>
        <taxon>Eukaryota</taxon>
        <taxon>Fungi</taxon>
        <taxon>Fungi incertae sedis</taxon>
        <taxon>Mucoromycota</taxon>
        <taxon>Mucoromycotina</taxon>
        <taxon>Mucoromycetes</taxon>
        <taxon>Mucorales</taxon>
        <taxon>Cunninghamellaceae</taxon>
        <taxon>Absidia</taxon>
    </lineage>
</organism>
<keyword evidence="3" id="KW-1185">Reference proteome</keyword>
<evidence type="ECO:0000313" key="3">
    <source>
        <dbReference type="Proteomes" id="UP000193560"/>
    </source>
</evidence>
<feature type="compositionally biased region" description="Pro residues" evidence="1">
    <location>
        <begin position="467"/>
        <end position="481"/>
    </location>
</feature>
<dbReference type="AlphaFoldDB" id="A0A1X2IDG8"/>
<gene>
    <name evidence="2" type="ORF">BCR42DRAFT_417178</name>
</gene>
<dbReference type="OrthoDB" id="5573882at2759"/>